<organism evidence="1 2">
    <name type="scientific">Aeromonas salmonicida subsp. pectinolytica 34mel</name>
    <dbReference type="NCBI Taxonomy" id="1324960"/>
    <lineage>
        <taxon>Bacteria</taxon>
        <taxon>Pseudomonadati</taxon>
        <taxon>Pseudomonadota</taxon>
        <taxon>Gammaproteobacteria</taxon>
        <taxon>Aeromonadales</taxon>
        <taxon>Aeromonadaceae</taxon>
        <taxon>Aeromonas</taxon>
    </lineage>
</organism>
<evidence type="ECO:0000313" key="2">
    <source>
        <dbReference type="Proteomes" id="UP000222916"/>
    </source>
</evidence>
<name>T0PRR7_AERSA</name>
<dbReference type="EMBL" id="CP022426">
    <property type="protein sequence ID" value="ATP08143.1"/>
    <property type="molecule type" value="Genomic_DNA"/>
</dbReference>
<protein>
    <submittedName>
        <fullName evidence="1">Uncharacterized protein</fullName>
    </submittedName>
</protein>
<evidence type="ECO:0000313" key="1">
    <source>
        <dbReference type="EMBL" id="ATP08143.1"/>
    </source>
</evidence>
<sequence>MRMEIQAENLRPELTKNWIYCCCVALQQPVDRQGGSSFSFRMVLVSLQLALHEATHTQMPLGLLTHMPDGTRYAITVNNYREI</sequence>
<accession>T0PRR7</accession>
<proteinExistence type="predicted"/>
<reference evidence="2" key="1">
    <citation type="journal article" date="2018" name="BMC Genomics">
        <title>The complete and fully assembled genome sequence of Aeromonas salmonicida subsp. pectinolytica and its comparative analysis with other Aeromonas species: investigation of the mobilome in environmental and pathogenic strains.</title>
        <authorList>
            <person name="Pfeiffer F."/>
            <person name="Zamora-Lagos M.A."/>
            <person name="Blettinger M."/>
            <person name="Yeroslaviz A."/>
            <person name="Dahl A."/>
            <person name="Gruber S."/>
            <person name="Habermann B.H."/>
        </authorList>
    </citation>
    <scope>NUCLEOTIDE SEQUENCE [LARGE SCALE GENOMIC DNA]</scope>
    <source>
        <strain evidence="2">34mel</strain>
    </source>
</reference>
<dbReference type="AlphaFoldDB" id="T0PRR7"/>
<gene>
    <name evidence="1" type="ORF">Asalp_09170</name>
</gene>
<dbReference type="Proteomes" id="UP000222916">
    <property type="component" value="Chromosome"/>
</dbReference>